<dbReference type="PROSITE" id="PS50110">
    <property type="entry name" value="RESPONSE_REGULATORY"/>
    <property type="match status" value="1"/>
</dbReference>
<evidence type="ECO:0000313" key="11">
    <source>
        <dbReference type="Proteomes" id="UP000319411"/>
    </source>
</evidence>
<dbReference type="PANTHER" id="PTHR48111">
    <property type="entry name" value="REGULATOR OF RPOS"/>
    <property type="match status" value="1"/>
</dbReference>
<protein>
    <submittedName>
        <fullName evidence="10">DNA-binding response regulator</fullName>
    </submittedName>
</protein>
<feature type="domain" description="OmpR/PhoB-type" evidence="9">
    <location>
        <begin position="132"/>
        <end position="233"/>
    </location>
</feature>
<name>A0A518XJL7_9GAMM</name>
<dbReference type="FunFam" id="3.40.50.2300:FF:000001">
    <property type="entry name" value="DNA-binding response regulator PhoB"/>
    <property type="match status" value="1"/>
</dbReference>
<keyword evidence="1 6" id="KW-0597">Phosphoprotein</keyword>
<dbReference type="EMBL" id="CP032704">
    <property type="protein sequence ID" value="QDY44388.1"/>
    <property type="molecule type" value="Genomic_DNA"/>
</dbReference>
<evidence type="ECO:0000313" key="10">
    <source>
        <dbReference type="EMBL" id="QDY44388.1"/>
    </source>
</evidence>
<dbReference type="CDD" id="cd00383">
    <property type="entry name" value="trans_reg_C"/>
    <property type="match status" value="1"/>
</dbReference>
<dbReference type="SMART" id="SM00862">
    <property type="entry name" value="Trans_reg_C"/>
    <property type="match status" value="1"/>
</dbReference>
<evidence type="ECO:0000256" key="7">
    <source>
        <dbReference type="PROSITE-ProRule" id="PRU01091"/>
    </source>
</evidence>
<reference evidence="10 11" key="1">
    <citation type="submission" date="2018-10" db="EMBL/GenBank/DDBJ databases">
        <title>Genome Sequencing of Pantoea dispersa DSM 32899.</title>
        <authorList>
            <person name="Nawrath M."/>
            <person name="Ottenheim C."/>
            <person name="Wilm A."/>
            <person name="Zimmermann W."/>
            <person name="Wu J.C."/>
        </authorList>
    </citation>
    <scope>NUCLEOTIDE SEQUENCE [LARGE SCALE GENOMIC DNA]</scope>
    <source>
        <strain evidence="10 11">DSM 32899</strain>
        <plasmid evidence="10 11">unnamed2</plasmid>
    </source>
</reference>
<keyword evidence="11" id="KW-1185">Reference proteome</keyword>
<dbReference type="AlphaFoldDB" id="A0A518XJL7"/>
<gene>
    <name evidence="10" type="ORF">D8B20_20945</name>
</gene>
<dbReference type="GO" id="GO:0005829">
    <property type="term" value="C:cytosol"/>
    <property type="evidence" value="ECO:0007669"/>
    <property type="project" value="TreeGrafter"/>
</dbReference>
<evidence type="ECO:0000256" key="2">
    <source>
        <dbReference type="ARBA" id="ARBA00023012"/>
    </source>
</evidence>
<dbReference type="Pfam" id="PF00072">
    <property type="entry name" value="Response_reg"/>
    <property type="match status" value="1"/>
</dbReference>
<organism evidence="10 11">
    <name type="scientific">Candidatus Pantoea soli</name>
    <dbReference type="NCBI Taxonomy" id="3098669"/>
    <lineage>
        <taxon>Bacteria</taxon>
        <taxon>Pseudomonadati</taxon>
        <taxon>Pseudomonadota</taxon>
        <taxon>Gammaproteobacteria</taxon>
        <taxon>Enterobacterales</taxon>
        <taxon>Erwiniaceae</taxon>
        <taxon>Pantoea</taxon>
    </lineage>
</organism>
<feature type="DNA-binding region" description="OmpR/PhoB-type" evidence="7">
    <location>
        <begin position="132"/>
        <end position="233"/>
    </location>
</feature>
<keyword evidence="5" id="KW-0804">Transcription</keyword>
<dbReference type="RefSeq" id="WP_145891932.1">
    <property type="nucleotide sequence ID" value="NZ_CP032704.1"/>
</dbReference>
<dbReference type="Gene3D" id="1.10.10.10">
    <property type="entry name" value="Winged helix-like DNA-binding domain superfamily/Winged helix DNA-binding domain"/>
    <property type="match status" value="1"/>
</dbReference>
<dbReference type="InterPro" id="IPR001789">
    <property type="entry name" value="Sig_transdc_resp-reg_receiver"/>
</dbReference>
<dbReference type="InterPro" id="IPR001867">
    <property type="entry name" value="OmpR/PhoB-type_DNA-bd"/>
</dbReference>
<dbReference type="GO" id="GO:0006355">
    <property type="term" value="P:regulation of DNA-templated transcription"/>
    <property type="evidence" value="ECO:0007669"/>
    <property type="project" value="InterPro"/>
</dbReference>
<dbReference type="Gene3D" id="6.10.250.690">
    <property type="match status" value="1"/>
</dbReference>
<evidence type="ECO:0000256" key="4">
    <source>
        <dbReference type="ARBA" id="ARBA00023125"/>
    </source>
</evidence>
<evidence type="ECO:0000256" key="6">
    <source>
        <dbReference type="PROSITE-ProRule" id="PRU00169"/>
    </source>
</evidence>
<dbReference type="SMART" id="SM00448">
    <property type="entry name" value="REC"/>
    <property type="match status" value="1"/>
</dbReference>
<dbReference type="SUPFAM" id="SSF46894">
    <property type="entry name" value="C-terminal effector domain of the bipartite response regulators"/>
    <property type="match status" value="1"/>
</dbReference>
<dbReference type="Gene3D" id="3.40.50.2300">
    <property type="match status" value="1"/>
</dbReference>
<dbReference type="InterPro" id="IPR039420">
    <property type="entry name" value="WalR-like"/>
</dbReference>
<dbReference type="KEGG" id="pdis:D8B20_20945"/>
<dbReference type="InterPro" id="IPR036388">
    <property type="entry name" value="WH-like_DNA-bd_sf"/>
</dbReference>
<keyword evidence="3" id="KW-0805">Transcription regulation</keyword>
<evidence type="ECO:0000259" key="8">
    <source>
        <dbReference type="PROSITE" id="PS50110"/>
    </source>
</evidence>
<dbReference type="OrthoDB" id="9802426at2"/>
<dbReference type="Pfam" id="PF00486">
    <property type="entry name" value="Trans_reg_C"/>
    <property type="match status" value="1"/>
</dbReference>
<dbReference type="InterPro" id="IPR016032">
    <property type="entry name" value="Sig_transdc_resp-reg_C-effctor"/>
</dbReference>
<dbReference type="PANTHER" id="PTHR48111:SF59">
    <property type="entry name" value="TRANSCRIPTIONAL REGULATORY PROTEIN BAER"/>
    <property type="match status" value="1"/>
</dbReference>
<dbReference type="SUPFAM" id="SSF52172">
    <property type="entry name" value="CheY-like"/>
    <property type="match status" value="1"/>
</dbReference>
<evidence type="ECO:0000256" key="3">
    <source>
        <dbReference type="ARBA" id="ARBA00023015"/>
    </source>
</evidence>
<dbReference type="GO" id="GO:0000976">
    <property type="term" value="F:transcription cis-regulatory region binding"/>
    <property type="evidence" value="ECO:0007669"/>
    <property type="project" value="TreeGrafter"/>
</dbReference>
<feature type="domain" description="Response regulatory" evidence="8">
    <location>
        <begin position="7"/>
        <end position="120"/>
    </location>
</feature>
<dbReference type="GO" id="GO:0032993">
    <property type="term" value="C:protein-DNA complex"/>
    <property type="evidence" value="ECO:0007669"/>
    <property type="project" value="TreeGrafter"/>
</dbReference>
<geneLocation type="plasmid" evidence="10 11">
    <name>unnamed2</name>
</geneLocation>
<dbReference type="Proteomes" id="UP000319411">
    <property type="component" value="Plasmid unnamed2"/>
</dbReference>
<keyword evidence="4 7" id="KW-0238">DNA-binding</keyword>
<keyword evidence="2" id="KW-0902">Two-component regulatory system</keyword>
<proteinExistence type="predicted"/>
<sequence>MTHQQLTVLVAEDDPAITKIVTAYLEKDGFSVLTAENGEQALTMFSQHLPGFVILDINMPKKNGWEVLSAIKKVSDVPVLMLTALDTDIDKVFALRTGADDYVVKPFNPSELLARVHVILRRMNHYHLNDSLMVYKTKNIEVNVSEHQVFIGESMHDISGYLTTTEFRVLLHLIRFPKRVFTRRELMEACLPEGEVNDRTVDSHISKLRKKLDAAGLKFVPESIRGFGYRLGD</sequence>
<dbReference type="PROSITE" id="PS51755">
    <property type="entry name" value="OMPR_PHOB"/>
    <property type="match status" value="1"/>
</dbReference>
<dbReference type="InterPro" id="IPR011006">
    <property type="entry name" value="CheY-like_superfamily"/>
</dbReference>
<evidence type="ECO:0000259" key="9">
    <source>
        <dbReference type="PROSITE" id="PS51755"/>
    </source>
</evidence>
<evidence type="ECO:0000256" key="1">
    <source>
        <dbReference type="ARBA" id="ARBA00022553"/>
    </source>
</evidence>
<accession>A0A518XJL7</accession>
<dbReference type="GO" id="GO:0000156">
    <property type="term" value="F:phosphorelay response regulator activity"/>
    <property type="evidence" value="ECO:0007669"/>
    <property type="project" value="TreeGrafter"/>
</dbReference>
<keyword evidence="10" id="KW-0614">Plasmid</keyword>
<dbReference type="CDD" id="cd17574">
    <property type="entry name" value="REC_OmpR"/>
    <property type="match status" value="1"/>
</dbReference>
<feature type="modified residue" description="4-aspartylphosphate" evidence="6">
    <location>
        <position position="56"/>
    </location>
</feature>
<evidence type="ECO:0000256" key="5">
    <source>
        <dbReference type="ARBA" id="ARBA00023163"/>
    </source>
</evidence>